<organism evidence="3 4">
    <name type="scientific">Lichenifustis flavocetrariae</name>
    <dbReference type="NCBI Taxonomy" id="2949735"/>
    <lineage>
        <taxon>Bacteria</taxon>
        <taxon>Pseudomonadati</taxon>
        <taxon>Pseudomonadota</taxon>
        <taxon>Alphaproteobacteria</taxon>
        <taxon>Hyphomicrobiales</taxon>
        <taxon>Lichenihabitantaceae</taxon>
        <taxon>Lichenifustis</taxon>
    </lineage>
</organism>
<feature type="coiled-coil region" evidence="1">
    <location>
        <begin position="208"/>
        <end position="245"/>
    </location>
</feature>
<dbReference type="Proteomes" id="UP001165667">
    <property type="component" value="Unassembled WGS sequence"/>
</dbReference>
<keyword evidence="1" id="KW-0175">Coiled coil</keyword>
<dbReference type="PANTHER" id="PTHR41259:SF1">
    <property type="entry name" value="DOUBLE-STRAND BREAK REPAIR RAD50 ATPASE, PUTATIVE-RELATED"/>
    <property type="match status" value="1"/>
</dbReference>
<evidence type="ECO:0000313" key="3">
    <source>
        <dbReference type="EMBL" id="MCW6510688.1"/>
    </source>
</evidence>
<evidence type="ECO:0000313" key="4">
    <source>
        <dbReference type="Proteomes" id="UP001165667"/>
    </source>
</evidence>
<comment type="caution">
    <text evidence="3">The sequence shown here is derived from an EMBL/GenBank/DDBJ whole genome shotgun (WGS) entry which is preliminary data.</text>
</comment>
<evidence type="ECO:0000259" key="2">
    <source>
        <dbReference type="Pfam" id="PF13175"/>
    </source>
</evidence>
<accession>A0AA41Z567</accession>
<feature type="coiled-coil region" evidence="1">
    <location>
        <begin position="670"/>
        <end position="730"/>
    </location>
</feature>
<dbReference type="Gene3D" id="3.40.50.300">
    <property type="entry name" value="P-loop containing nucleotide triphosphate hydrolases"/>
    <property type="match status" value="2"/>
</dbReference>
<dbReference type="InterPro" id="IPR027417">
    <property type="entry name" value="P-loop_NTPase"/>
</dbReference>
<dbReference type="EMBL" id="JAMOIM010000017">
    <property type="protein sequence ID" value="MCW6510688.1"/>
    <property type="molecule type" value="Genomic_DNA"/>
</dbReference>
<dbReference type="PANTHER" id="PTHR41259">
    <property type="entry name" value="DOUBLE-STRAND BREAK REPAIR RAD50 ATPASE, PUTATIVE-RELATED"/>
    <property type="match status" value="1"/>
</dbReference>
<dbReference type="Pfam" id="PF13175">
    <property type="entry name" value="AAA_15"/>
    <property type="match status" value="1"/>
</dbReference>
<proteinExistence type="predicted"/>
<dbReference type="RefSeq" id="WP_282587063.1">
    <property type="nucleotide sequence ID" value="NZ_JAMOIM010000017.1"/>
</dbReference>
<protein>
    <submittedName>
        <fullName evidence="3">AAA family ATPase</fullName>
    </submittedName>
</protein>
<gene>
    <name evidence="3" type="ORF">M8523_21985</name>
</gene>
<keyword evidence="4" id="KW-1185">Reference proteome</keyword>
<dbReference type="InterPro" id="IPR041685">
    <property type="entry name" value="AAA_GajA/Old/RecF-like"/>
</dbReference>
<name>A0AA41Z567_9HYPH</name>
<dbReference type="SUPFAM" id="SSF52540">
    <property type="entry name" value="P-loop containing nucleoside triphosphate hydrolases"/>
    <property type="match status" value="1"/>
</dbReference>
<feature type="domain" description="Endonuclease GajA/Old nuclease/RecF-like AAA" evidence="2">
    <location>
        <begin position="1"/>
        <end position="49"/>
    </location>
</feature>
<evidence type="ECO:0000256" key="1">
    <source>
        <dbReference type="SAM" id="Coils"/>
    </source>
</evidence>
<reference evidence="3" key="1">
    <citation type="submission" date="2022-05" db="EMBL/GenBank/DDBJ databases">
        <authorList>
            <person name="Pankratov T."/>
        </authorList>
    </citation>
    <scope>NUCLEOTIDE SEQUENCE</scope>
    <source>
        <strain evidence="3">BP6-180914</strain>
    </source>
</reference>
<dbReference type="AlphaFoldDB" id="A0AA41Z567"/>
<sequence length="875" mass="95324">MHIRRIEISDFRKIQHRKIEGLQDGLNIVVGDNEAGKSTMLAALRAVFFERHRVGGAVAESMLPYGGTLRPTVAVDFEIDGKAWSLTKAFCQRPEASLTGPGERIAGDAVEDRLAELFGFTPPGRGGSKPEEHQGTHGLLWVEQGTRINLGVGAGRDTLAAALEREVGQVTGGERGRALLAAAGERRDRFWDKRDKPRGEIVAQRKLVEELLREQDDLLARRRRYDEQIARLAAIEESLDRHRRDDRLNKAVVAVGTASRAMAEAEQRGSALKEADARFSEAERLTAEAKERRDHRAALVAKCAVARVAAEKSAIDAEETSTLARRRELALREAEARLKAARQTRETAEARGQAIEEALLRRRAQAGLTAQESTLAAAEAQMLQRREALARAEATTIDAETVTALVAAERAADRARAELEAASVQIAFEPDGVRQVTVDGVAYPPGELLSLARDAVLLLEGFGRLVLRPGGGTAALARKAEAAERVLRDALQRHGVPSVAEAQRALQARAAAQAEVASLTKAVAALAPQGIETLRQGVETERARLARPLGAAAAAFKDTADGLLLEDAKRSRNASRMVEQEAEQDMRAAAALHQTAATEAATLNERSAAAQRQERALAEELGGARTVADDDLLESRVTAAEASLAVARLGQESAHRALAAADPETARLVLERTERAEREIRRDLAALETERRDLQVELRAVGQDGIGERLTEIEGQLEASRAGLASAEREATASRLLHETLLIAQRESKDRWLGPVRRRVEPYLRLIHPDSEIRMDDRTLEIEGLVRDGVLESFGSLSMGAREQVAVITRLALADVLRAAGYPAAIILDDALVNTDETRLDRMHNVLTRAARTLQILIFTCRERDFLGLGATHRL</sequence>
<feature type="coiled-coil region" evidence="1">
    <location>
        <begin position="324"/>
        <end position="425"/>
    </location>
</feature>